<comment type="subcellular location">
    <subcellularLocation>
        <location evidence="1">Cell membrane</location>
        <topology evidence="1">Multi-pass membrane protein</topology>
    </subcellularLocation>
</comment>
<dbReference type="EC" id="1.9.3.1" evidence="9"/>
<dbReference type="PANTHER" id="PTHR11403">
    <property type="entry name" value="CYTOCHROME C OXIDASE SUBUNIT III"/>
    <property type="match status" value="1"/>
</dbReference>
<dbReference type="PANTHER" id="PTHR11403:SF2">
    <property type="entry name" value="CYTOCHROME BO(3) UBIQUINOL OXIDASE SUBUNIT 3"/>
    <property type="match status" value="1"/>
</dbReference>
<dbReference type="EMBL" id="CABL01000005">
    <property type="protein sequence ID" value="CBH74999.1"/>
    <property type="molecule type" value="Genomic_DNA"/>
</dbReference>
<dbReference type="InterPro" id="IPR013833">
    <property type="entry name" value="Cyt_c_oxidase_su3_a-hlx"/>
</dbReference>
<comment type="similarity">
    <text evidence="2">Belongs to the cytochrome c oxidase subunit 3 family.</text>
</comment>
<feature type="transmembrane region" description="Helical" evidence="7">
    <location>
        <begin position="104"/>
        <end position="123"/>
    </location>
</feature>
<keyword evidence="3" id="KW-1003">Cell membrane</keyword>
<feature type="transmembrane region" description="Helical" evidence="7">
    <location>
        <begin position="181"/>
        <end position="207"/>
    </location>
</feature>
<keyword evidence="5 7" id="KW-1133">Transmembrane helix</keyword>
<dbReference type="GO" id="GO:0004129">
    <property type="term" value="F:cytochrome-c oxidase activity"/>
    <property type="evidence" value="ECO:0007669"/>
    <property type="project" value="InterPro"/>
</dbReference>
<dbReference type="CDD" id="cd00386">
    <property type="entry name" value="Heme_Cu_Oxidase_III_like"/>
    <property type="match status" value="1"/>
</dbReference>
<keyword evidence="6 7" id="KW-0472">Membrane</keyword>
<dbReference type="InterPro" id="IPR024791">
    <property type="entry name" value="Cyt_c/ubiquinol_Oxase_su3"/>
</dbReference>
<comment type="caution">
    <text evidence="9">The sequence shown here is derived from an EMBL/GenBank/DDBJ whole genome shotgun (WGS) entry which is preliminary data.</text>
</comment>
<protein>
    <submittedName>
        <fullName evidence="9">Cytochrome c oxidase, subunit III</fullName>
        <ecNumber evidence="9">1.9.3.1</ecNumber>
    </submittedName>
</protein>
<dbReference type="PROSITE" id="PS50253">
    <property type="entry name" value="COX3"/>
    <property type="match status" value="1"/>
</dbReference>
<evidence type="ECO:0000256" key="6">
    <source>
        <dbReference type="ARBA" id="ARBA00023136"/>
    </source>
</evidence>
<dbReference type="Gene3D" id="1.20.120.80">
    <property type="entry name" value="Cytochrome c oxidase, subunit III, four-helix bundle"/>
    <property type="match status" value="1"/>
</dbReference>
<keyword evidence="9" id="KW-0560">Oxidoreductase</keyword>
<dbReference type="InterPro" id="IPR000298">
    <property type="entry name" value="Cyt_c_oxidase-like_su3"/>
</dbReference>
<evidence type="ECO:0000256" key="4">
    <source>
        <dbReference type="ARBA" id="ARBA00022692"/>
    </source>
</evidence>
<evidence type="ECO:0000259" key="8">
    <source>
        <dbReference type="PROSITE" id="PS50253"/>
    </source>
</evidence>
<feature type="transmembrane region" description="Helical" evidence="7">
    <location>
        <begin position="73"/>
        <end position="92"/>
    </location>
</feature>
<gene>
    <name evidence="9" type="primary">coxC</name>
    <name evidence="9" type="ORF">CARN1_0174</name>
</gene>
<keyword evidence="4 7" id="KW-0812">Transmembrane</keyword>
<evidence type="ECO:0000256" key="3">
    <source>
        <dbReference type="ARBA" id="ARBA00022475"/>
    </source>
</evidence>
<dbReference type="GO" id="GO:0005886">
    <property type="term" value="C:plasma membrane"/>
    <property type="evidence" value="ECO:0007669"/>
    <property type="project" value="UniProtKB-SubCell"/>
</dbReference>
<organism evidence="9">
    <name type="scientific">mine drainage metagenome</name>
    <dbReference type="NCBI Taxonomy" id="410659"/>
    <lineage>
        <taxon>unclassified sequences</taxon>
        <taxon>metagenomes</taxon>
        <taxon>ecological metagenomes</taxon>
    </lineage>
</organism>
<evidence type="ECO:0000256" key="5">
    <source>
        <dbReference type="ARBA" id="ARBA00022989"/>
    </source>
</evidence>
<dbReference type="AlphaFoldDB" id="E6PEW3"/>
<feature type="transmembrane region" description="Helical" evidence="7">
    <location>
        <begin position="143"/>
        <end position="169"/>
    </location>
</feature>
<reference evidence="9" key="1">
    <citation type="submission" date="2009-10" db="EMBL/GenBank/DDBJ databases">
        <title>Diversity of trophic interactions inside an arsenic-rich microbial ecosystem.</title>
        <authorList>
            <person name="Bertin P.N."/>
            <person name="Heinrich-Salmeron A."/>
            <person name="Pelletier E."/>
            <person name="Goulhen-Chollet F."/>
            <person name="Arsene-Ploetze F."/>
            <person name="Gallien S."/>
            <person name="Calteau A."/>
            <person name="Vallenet D."/>
            <person name="Casiot C."/>
            <person name="Chane-Woon-Ming B."/>
            <person name="Giloteaux L."/>
            <person name="Barakat M."/>
            <person name="Bonnefoy V."/>
            <person name="Bruneel O."/>
            <person name="Chandler M."/>
            <person name="Cleiss J."/>
            <person name="Duran R."/>
            <person name="Elbaz-Poulichet F."/>
            <person name="Fonknechten N."/>
            <person name="Lauga B."/>
            <person name="Mornico D."/>
            <person name="Ortet P."/>
            <person name="Schaeffer C."/>
            <person name="Siguier P."/>
            <person name="Alexander Thil Smith A."/>
            <person name="Van Dorsselaer A."/>
            <person name="Weissenbach J."/>
            <person name="Medigue C."/>
            <person name="Le Paslier D."/>
        </authorList>
    </citation>
    <scope>NUCLEOTIDE SEQUENCE</scope>
</reference>
<dbReference type="InterPro" id="IPR035973">
    <property type="entry name" value="Cyt_c_oxidase_su3-like_sf"/>
</dbReference>
<proteinExistence type="inferred from homology"/>
<dbReference type="SUPFAM" id="SSF81452">
    <property type="entry name" value="Cytochrome c oxidase subunit III-like"/>
    <property type="match status" value="1"/>
</dbReference>
<evidence type="ECO:0000313" key="9">
    <source>
        <dbReference type="EMBL" id="CBH74999.1"/>
    </source>
</evidence>
<evidence type="ECO:0000256" key="1">
    <source>
        <dbReference type="ARBA" id="ARBA00004651"/>
    </source>
</evidence>
<sequence length="208" mass="23325">MAVASLPQQHAEHAEGGVDRLYEETRDLRLTGFLFFLFSDVVLFSAFIFAYLYLRNSGQSWPPPGIARLDVAFAAWNSVVLFGSGATMHYALENWKHGNFNKYAGFLIATIVLGIAFLGGQAYEYTHLYFVDKISWAGSGIFGASFFTLTGMHGFHVAVGVVYLTVLLLQSIHGVYTKDKYFGLTAGTLYWHFVDIIWVVLFSIFYLI</sequence>
<accession>E6PEW3</accession>
<evidence type="ECO:0000256" key="2">
    <source>
        <dbReference type="ARBA" id="ARBA00010581"/>
    </source>
</evidence>
<dbReference type="Pfam" id="PF00510">
    <property type="entry name" value="COX3"/>
    <property type="match status" value="1"/>
</dbReference>
<feature type="transmembrane region" description="Helical" evidence="7">
    <location>
        <begin position="30"/>
        <end position="53"/>
    </location>
</feature>
<dbReference type="GO" id="GO:0019646">
    <property type="term" value="P:aerobic electron transport chain"/>
    <property type="evidence" value="ECO:0007669"/>
    <property type="project" value="InterPro"/>
</dbReference>
<evidence type="ECO:0000256" key="7">
    <source>
        <dbReference type="SAM" id="Phobius"/>
    </source>
</evidence>
<name>E6PEW3_9ZZZZ</name>
<dbReference type="GO" id="GO:0016491">
    <property type="term" value="F:oxidoreductase activity"/>
    <property type="evidence" value="ECO:0007669"/>
    <property type="project" value="UniProtKB-KW"/>
</dbReference>
<feature type="domain" description="Heme-copper oxidase subunit III family profile" evidence="8">
    <location>
        <begin position="32"/>
        <end position="208"/>
    </location>
</feature>